<dbReference type="EMBL" id="JBAKBA010000043">
    <property type="protein sequence ID" value="MEL0660454.1"/>
    <property type="molecule type" value="Genomic_DNA"/>
</dbReference>
<evidence type="ECO:0000256" key="7">
    <source>
        <dbReference type="ARBA" id="ARBA00022692"/>
    </source>
</evidence>
<evidence type="ECO:0000256" key="8">
    <source>
        <dbReference type="ARBA" id="ARBA00022967"/>
    </source>
</evidence>
<feature type="transmembrane region" description="Helical" evidence="16">
    <location>
        <begin position="12"/>
        <end position="33"/>
    </location>
</feature>
<dbReference type="EC" id="7.2.1.1" evidence="16 17"/>
<comment type="caution">
    <text evidence="16">Lacks conserved residue(s) required for the propagation of feature annotation.</text>
</comment>
<keyword evidence="20" id="KW-1185">Reference proteome</keyword>
<evidence type="ECO:0000256" key="17">
    <source>
        <dbReference type="PIRNR" id="PIRNR009437"/>
    </source>
</evidence>
<evidence type="ECO:0000256" key="11">
    <source>
        <dbReference type="ARBA" id="ARBA00023053"/>
    </source>
</evidence>
<protein>
    <recommendedName>
        <fullName evidence="16 17">Na(+)-translocating NADH-quinone reductase subunit C</fullName>
        <shortName evidence="16 17">Na(+)-NQR subunit C</shortName>
        <shortName evidence="16 17">Na(+)-translocating NQR subunit C</shortName>
        <ecNumber evidence="16 17">7.2.1.1</ecNumber>
    </recommendedName>
    <alternativeName>
        <fullName evidence="16 17">NQR complex subunit C</fullName>
    </alternativeName>
    <alternativeName>
        <fullName evidence="16 17">NQR-1 subunit C</fullName>
    </alternativeName>
</protein>
<evidence type="ECO:0000256" key="9">
    <source>
        <dbReference type="ARBA" id="ARBA00022989"/>
    </source>
</evidence>
<keyword evidence="1 16" id="KW-0813">Transport</keyword>
<evidence type="ECO:0000256" key="6">
    <source>
        <dbReference type="ARBA" id="ARBA00022643"/>
    </source>
</evidence>
<evidence type="ECO:0000256" key="5">
    <source>
        <dbReference type="ARBA" id="ARBA00022630"/>
    </source>
</evidence>
<dbReference type="NCBIfam" id="NF003746">
    <property type="entry name" value="PRK05346.1-1"/>
    <property type="match status" value="1"/>
</dbReference>
<dbReference type="HAMAP" id="MF_00427">
    <property type="entry name" value="NqrC"/>
    <property type="match status" value="1"/>
</dbReference>
<keyword evidence="6 16" id="KW-0288">FMN</keyword>
<evidence type="ECO:0000256" key="10">
    <source>
        <dbReference type="ARBA" id="ARBA00023027"/>
    </source>
</evidence>
<keyword evidence="13 16" id="KW-0830">Ubiquinone</keyword>
<keyword evidence="4 16" id="KW-0597">Phosphoprotein</keyword>
<evidence type="ECO:0000256" key="2">
    <source>
        <dbReference type="ARBA" id="ARBA00022475"/>
    </source>
</evidence>
<name>A0ABU9HEX0_9GAMM</name>
<accession>A0ABU9HEX0</accession>
<keyword evidence="5 16" id="KW-0285">Flavoprotein</keyword>
<feature type="domain" description="FMN-binding" evidence="18">
    <location>
        <begin position="147"/>
        <end position="245"/>
    </location>
</feature>
<keyword evidence="14 16" id="KW-0472">Membrane</keyword>
<keyword evidence="10 16" id="KW-0520">NAD</keyword>
<evidence type="ECO:0000256" key="13">
    <source>
        <dbReference type="ARBA" id="ARBA00023075"/>
    </source>
</evidence>
<dbReference type="PANTHER" id="PTHR37838">
    <property type="entry name" value="NA(+)-TRANSLOCATING NADH-QUINONE REDUCTASE SUBUNIT C"/>
    <property type="match status" value="1"/>
</dbReference>
<dbReference type="RefSeq" id="WP_341628901.1">
    <property type="nucleotide sequence ID" value="NZ_JBAKBA010000043.1"/>
</dbReference>
<comment type="similarity">
    <text evidence="16 17">Belongs to the NqrC family.</text>
</comment>
<gene>
    <name evidence="16" type="primary">nqrC</name>
    <name evidence="19" type="ORF">V6255_15040</name>
</gene>
<keyword evidence="7 16" id="KW-0812">Transmembrane</keyword>
<dbReference type="Proteomes" id="UP001366060">
    <property type="component" value="Unassembled WGS sequence"/>
</dbReference>
<keyword evidence="8 16" id="KW-1278">Translocase</keyword>
<comment type="caution">
    <text evidence="19">The sequence shown here is derived from an EMBL/GenBank/DDBJ whole genome shotgun (WGS) entry which is preliminary data.</text>
</comment>
<sequence>MSNQQETFGKTMIVVLAVCLVCSIIVAGAAVGLRPMQIANKEIDKQSNILAVAGLTTDKTTAEVFASNIQTKLVDLDTGEFVTNLSESEVAKYDQRKASKDPEKSVKLTPEQNVAKIGRRANLATIYLVSDDNGELQRIILPIHGAGLWSTMYAFVAVQPDGNTIDAITYYEQGETPGLGGEVENPRWRGLFVGKELFDADGNPAIKIVKGQATAGSKHEIDGLSGATLTSVGVEHTFTFWLGEQGFGPFLSKVREGALNNG</sequence>
<dbReference type="InterPro" id="IPR007329">
    <property type="entry name" value="FMN-bd"/>
</dbReference>
<evidence type="ECO:0000256" key="3">
    <source>
        <dbReference type="ARBA" id="ARBA00022519"/>
    </source>
</evidence>
<proteinExistence type="inferred from homology"/>
<evidence type="ECO:0000256" key="14">
    <source>
        <dbReference type="ARBA" id="ARBA00023136"/>
    </source>
</evidence>
<evidence type="ECO:0000256" key="16">
    <source>
        <dbReference type="HAMAP-Rule" id="MF_00427"/>
    </source>
</evidence>
<dbReference type="NCBIfam" id="NF003749">
    <property type="entry name" value="PRK05346.1-5"/>
    <property type="match status" value="1"/>
</dbReference>
<dbReference type="PANTHER" id="PTHR37838:SF1">
    <property type="entry name" value="NA(+)-TRANSLOCATING NADH-QUINONE REDUCTASE SUBUNIT C"/>
    <property type="match status" value="1"/>
</dbReference>
<evidence type="ECO:0000256" key="12">
    <source>
        <dbReference type="ARBA" id="ARBA00023065"/>
    </source>
</evidence>
<dbReference type="Pfam" id="PF04205">
    <property type="entry name" value="FMN_bind"/>
    <property type="match status" value="1"/>
</dbReference>
<dbReference type="PIRSF" id="PIRSF009437">
    <property type="entry name" value="NQR-1_subunit_C"/>
    <property type="match status" value="1"/>
</dbReference>
<feature type="modified residue" description="FMN phosphoryl threonine" evidence="16">
    <location>
        <position position="228"/>
    </location>
</feature>
<keyword evidence="2 16" id="KW-1003">Cell membrane</keyword>
<dbReference type="SMART" id="SM00900">
    <property type="entry name" value="FMN_bind"/>
    <property type="match status" value="1"/>
</dbReference>
<keyword evidence="15 16" id="KW-0739">Sodium transport</keyword>
<keyword evidence="12 16" id="KW-0406">Ion transport</keyword>
<keyword evidence="9 16" id="KW-1133">Transmembrane helix</keyword>
<evidence type="ECO:0000259" key="18">
    <source>
        <dbReference type="SMART" id="SM00900"/>
    </source>
</evidence>
<evidence type="ECO:0000256" key="4">
    <source>
        <dbReference type="ARBA" id="ARBA00022553"/>
    </source>
</evidence>
<evidence type="ECO:0000313" key="19">
    <source>
        <dbReference type="EMBL" id="MEL0660454.1"/>
    </source>
</evidence>
<reference evidence="19 20" key="1">
    <citation type="submission" date="2024-02" db="EMBL/GenBank/DDBJ databases">
        <title>Bacteria isolated from the canopy kelp, Nereocystis luetkeana.</title>
        <authorList>
            <person name="Pfister C.A."/>
            <person name="Younker I.T."/>
            <person name="Light S.H."/>
        </authorList>
    </citation>
    <scope>NUCLEOTIDE SEQUENCE [LARGE SCALE GENOMIC DNA]</scope>
    <source>
        <strain evidence="19 20">TI.2.07</strain>
    </source>
</reference>
<dbReference type="InterPro" id="IPR010204">
    <property type="entry name" value="NqrC"/>
</dbReference>
<comment type="cofactor">
    <cofactor evidence="16 17">
        <name>FMN</name>
        <dbReference type="ChEBI" id="CHEBI:58210"/>
    </cofactor>
</comment>
<evidence type="ECO:0000256" key="15">
    <source>
        <dbReference type="ARBA" id="ARBA00023201"/>
    </source>
</evidence>
<keyword evidence="11 16" id="KW-0915">Sodium</keyword>
<comment type="subcellular location">
    <subcellularLocation>
        <location evidence="16">Cell membrane</location>
        <topology evidence="16">Single-pass membrane protein</topology>
    </subcellularLocation>
</comment>
<evidence type="ECO:0000256" key="1">
    <source>
        <dbReference type="ARBA" id="ARBA00022448"/>
    </source>
</evidence>
<comment type="function">
    <text evidence="16">NQR complex catalyzes the reduction of ubiquinone-1 to ubiquinol by two successive reactions, coupled with the transport of Na(+) ions from the cytoplasm to the periplasm. NqrA to NqrE are probably involved in the second step, the conversion of ubisemiquinone to ubiquinol.</text>
</comment>
<evidence type="ECO:0000313" key="20">
    <source>
        <dbReference type="Proteomes" id="UP001366060"/>
    </source>
</evidence>
<comment type="subunit">
    <text evidence="16 17">Composed of six subunits; NqrA, NqrB, NqrC, NqrD, NqrE and NqrF.</text>
</comment>
<dbReference type="NCBIfam" id="TIGR01938">
    <property type="entry name" value="nqrC"/>
    <property type="match status" value="1"/>
</dbReference>
<keyword evidence="3" id="KW-0997">Cell inner membrane</keyword>
<comment type="catalytic activity">
    <reaction evidence="16 17">
        <text>a ubiquinone + n Na(+)(in) + NADH + H(+) = a ubiquinol + n Na(+)(out) + NAD(+)</text>
        <dbReference type="Rhea" id="RHEA:47748"/>
        <dbReference type="Rhea" id="RHEA-COMP:9565"/>
        <dbReference type="Rhea" id="RHEA-COMP:9566"/>
        <dbReference type="ChEBI" id="CHEBI:15378"/>
        <dbReference type="ChEBI" id="CHEBI:16389"/>
        <dbReference type="ChEBI" id="CHEBI:17976"/>
        <dbReference type="ChEBI" id="CHEBI:29101"/>
        <dbReference type="ChEBI" id="CHEBI:57540"/>
        <dbReference type="ChEBI" id="CHEBI:57945"/>
        <dbReference type="EC" id="7.2.1.1"/>
    </reaction>
</comment>
<organism evidence="19 20">
    <name type="scientific">Psychromonas arctica</name>
    <dbReference type="NCBI Taxonomy" id="168275"/>
    <lineage>
        <taxon>Bacteria</taxon>
        <taxon>Pseudomonadati</taxon>
        <taxon>Pseudomonadota</taxon>
        <taxon>Gammaproteobacteria</taxon>
        <taxon>Alteromonadales</taxon>
        <taxon>Psychromonadaceae</taxon>
        <taxon>Psychromonas</taxon>
    </lineage>
</organism>